<protein>
    <submittedName>
        <fullName evidence="1">Alpha/Beta hydrolase protein</fullName>
    </submittedName>
</protein>
<comment type="caution">
    <text evidence="1">The sequence shown here is derived from an EMBL/GenBank/DDBJ whole genome shotgun (WGS) entry which is preliminary data.</text>
</comment>
<accession>A0ACB7PH77</accession>
<dbReference type="EMBL" id="JAGIZQ010000002">
    <property type="protein sequence ID" value="KAH6640947.1"/>
    <property type="molecule type" value="Genomic_DNA"/>
</dbReference>
<evidence type="ECO:0000313" key="2">
    <source>
        <dbReference type="Proteomes" id="UP000724584"/>
    </source>
</evidence>
<organism evidence="1 2">
    <name type="scientific">Chaetomium tenue</name>
    <dbReference type="NCBI Taxonomy" id="1854479"/>
    <lineage>
        <taxon>Eukaryota</taxon>
        <taxon>Fungi</taxon>
        <taxon>Dikarya</taxon>
        <taxon>Ascomycota</taxon>
        <taxon>Pezizomycotina</taxon>
        <taxon>Sordariomycetes</taxon>
        <taxon>Sordariomycetidae</taxon>
        <taxon>Sordariales</taxon>
        <taxon>Chaetomiaceae</taxon>
        <taxon>Chaetomium</taxon>
    </lineage>
</organism>
<keyword evidence="1" id="KW-0378">Hydrolase</keyword>
<gene>
    <name evidence="1" type="ORF">F5144DRAFT_641512</name>
</gene>
<sequence>MAEGLSSPAADEVKPYSIHIPSKHLDLTRQKLELTRLPHEPSPASDSNTWAPKPIIEPLIDYWLESYSWRTTESQFNTNPHLPQFRTAITPPDSHAPIRIHFIHARSHTPGAIPLLVIPPFPLPALSLAPLIPLLTGTPTQPGNGSGSPDETQHQRQYFHVIIPSLSGTAFSDPLPPSFSPDINPIPTTATILNTLMHRLGYPAYLATATSPSTTPSTTNASIGSGGAAGAGRIGELIVRRLVTAHGASCVGGHLVCPVLRAPRLGWRGGWRGVVVRVLLRRGGGDGNGGYEWGRGRGRERERGGGGRDGGGSGGGGGGGGLGRVAEPDTLAYALCDSPVGMLAFLLRGLRLAAGGGKAVFTRDELITLANLMWLPGPEGMLRFWAACGRHMEEDEKPARGHKPKVAITVFAGADGSQKGKQPETATAVAVAEGDEETAGLWPTAEEVAARKESYYPPAWANTLFDVVHIQRVAGPSSGLLAWEQPEVILAGVRGLAKAVLAKDSRLVSAVSSTGVPVESADAGKQAAGAVVEGQKPVAATGSSEDSSPAGAVEGAPAASGAAAQGGDHKGKGKDAERLAPPVVVSSVEDESPGTLVNTPPLEEAR</sequence>
<keyword evidence="2" id="KW-1185">Reference proteome</keyword>
<reference evidence="1 2" key="1">
    <citation type="journal article" date="2021" name="Nat. Commun.">
        <title>Genetic determinants of endophytism in the Arabidopsis root mycobiome.</title>
        <authorList>
            <person name="Mesny F."/>
            <person name="Miyauchi S."/>
            <person name="Thiergart T."/>
            <person name="Pickel B."/>
            <person name="Atanasova L."/>
            <person name="Karlsson M."/>
            <person name="Huettel B."/>
            <person name="Barry K.W."/>
            <person name="Haridas S."/>
            <person name="Chen C."/>
            <person name="Bauer D."/>
            <person name="Andreopoulos W."/>
            <person name="Pangilinan J."/>
            <person name="LaButti K."/>
            <person name="Riley R."/>
            <person name="Lipzen A."/>
            <person name="Clum A."/>
            <person name="Drula E."/>
            <person name="Henrissat B."/>
            <person name="Kohler A."/>
            <person name="Grigoriev I.V."/>
            <person name="Martin F.M."/>
            <person name="Hacquard S."/>
        </authorList>
    </citation>
    <scope>NUCLEOTIDE SEQUENCE [LARGE SCALE GENOMIC DNA]</scope>
    <source>
        <strain evidence="1 2">MPI-SDFR-AT-0079</strain>
    </source>
</reference>
<proteinExistence type="predicted"/>
<dbReference type="Proteomes" id="UP000724584">
    <property type="component" value="Unassembled WGS sequence"/>
</dbReference>
<evidence type="ECO:0000313" key="1">
    <source>
        <dbReference type="EMBL" id="KAH6640947.1"/>
    </source>
</evidence>
<name>A0ACB7PH77_9PEZI</name>